<organism evidence="2 3">
    <name type="scientific">Eumeta variegata</name>
    <name type="common">Bagworm moth</name>
    <name type="synonym">Eumeta japonica</name>
    <dbReference type="NCBI Taxonomy" id="151549"/>
    <lineage>
        <taxon>Eukaryota</taxon>
        <taxon>Metazoa</taxon>
        <taxon>Ecdysozoa</taxon>
        <taxon>Arthropoda</taxon>
        <taxon>Hexapoda</taxon>
        <taxon>Insecta</taxon>
        <taxon>Pterygota</taxon>
        <taxon>Neoptera</taxon>
        <taxon>Endopterygota</taxon>
        <taxon>Lepidoptera</taxon>
        <taxon>Glossata</taxon>
        <taxon>Ditrysia</taxon>
        <taxon>Tineoidea</taxon>
        <taxon>Psychidae</taxon>
        <taxon>Oiketicinae</taxon>
        <taxon>Eumeta</taxon>
    </lineage>
</organism>
<dbReference type="AlphaFoldDB" id="A0A4C1X740"/>
<evidence type="ECO:0000256" key="1">
    <source>
        <dbReference type="SAM" id="MobiDB-lite"/>
    </source>
</evidence>
<sequence length="197" mass="22296">MLQIGFSARQGRIYHMAFWASAQDHVDSMGPRLSQCDRLLCAGHAPRMAAARRNTCSEKRQRERYKVQYNARNSAAVNRGEFSEHNRRPARPQAVARPPRAGSLSDRDKRGARALSRDSPRTEPRGALGLSRVRHGDVRNYVTTEYRSRSATSGRRVGGLSQEPAPPRAFDERRRLVSTTTILYPIFPDFMTQTNTL</sequence>
<feature type="region of interest" description="Disordered" evidence="1">
    <location>
        <begin position="146"/>
        <end position="169"/>
    </location>
</feature>
<feature type="region of interest" description="Disordered" evidence="1">
    <location>
        <begin position="68"/>
        <end position="132"/>
    </location>
</feature>
<accession>A0A4C1X740</accession>
<dbReference type="EMBL" id="BGZK01000728">
    <property type="protein sequence ID" value="GBP58179.1"/>
    <property type="molecule type" value="Genomic_DNA"/>
</dbReference>
<proteinExistence type="predicted"/>
<name>A0A4C1X740_EUMVA</name>
<comment type="caution">
    <text evidence="2">The sequence shown here is derived from an EMBL/GenBank/DDBJ whole genome shotgun (WGS) entry which is preliminary data.</text>
</comment>
<evidence type="ECO:0000313" key="3">
    <source>
        <dbReference type="Proteomes" id="UP000299102"/>
    </source>
</evidence>
<reference evidence="2 3" key="1">
    <citation type="journal article" date="2019" name="Commun. Biol.">
        <title>The bagworm genome reveals a unique fibroin gene that provides high tensile strength.</title>
        <authorList>
            <person name="Kono N."/>
            <person name="Nakamura H."/>
            <person name="Ohtoshi R."/>
            <person name="Tomita M."/>
            <person name="Numata K."/>
            <person name="Arakawa K."/>
        </authorList>
    </citation>
    <scope>NUCLEOTIDE SEQUENCE [LARGE SCALE GENOMIC DNA]</scope>
</reference>
<keyword evidence="3" id="KW-1185">Reference proteome</keyword>
<dbReference type="Proteomes" id="UP000299102">
    <property type="component" value="Unassembled WGS sequence"/>
</dbReference>
<feature type="compositionally biased region" description="Low complexity" evidence="1">
    <location>
        <begin position="91"/>
        <end position="101"/>
    </location>
</feature>
<gene>
    <name evidence="2" type="ORF">EVAR_86341_1</name>
</gene>
<feature type="compositionally biased region" description="Basic and acidic residues" evidence="1">
    <location>
        <begin position="105"/>
        <end position="124"/>
    </location>
</feature>
<protein>
    <submittedName>
        <fullName evidence="2">Uncharacterized protein</fullName>
    </submittedName>
</protein>
<evidence type="ECO:0000313" key="2">
    <source>
        <dbReference type="EMBL" id="GBP58179.1"/>
    </source>
</evidence>